<evidence type="ECO:0000313" key="13">
    <source>
        <dbReference type="Proteomes" id="UP000183987"/>
    </source>
</evidence>
<evidence type="ECO:0000256" key="1">
    <source>
        <dbReference type="ARBA" id="ARBA00001917"/>
    </source>
</evidence>
<comment type="similarity">
    <text evidence="3">In the N-terminal section; belongs to the NADH:flavin oxidoreductase/NADH oxidase family.</text>
</comment>
<dbReference type="InterPro" id="IPR001155">
    <property type="entry name" value="OxRdtase_FMN_N"/>
</dbReference>
<evidence type="ECO:0000256" key="8">
    <source>
        <dbReference type="ARBA" id="ARBA00023004"/>
    </source>
</evidence>
<dbReference type="Proteomes" id="UP000183987">
    <property type="component" value="Unassembled WGS sequence"/>
</dbReference>
<organism evidence="12 13">
    <name type="scientific">Loktanella atrilutea</name>
    <dbReference type="NCBI Taxonomy" id="366533"/>
    <lineage>
        <taxon>Bacteria</taxon>
        <taxon>Pseudomonadati</taxon>
        <taxon>Pseudomonadota</taxon>
        <taxon>Alphaproteobacteria</taxon>
        <taxon>Rhodobacterales</taxon>
        <taxon>Roseobacteraceae</taxon>
        <taxon>Loktanella</taxon>
    </lineage>
</organism>
<evidence type="ECO:0000256" key="3">
    <source>
        <dbReference type="ARBA" id="ARBA00011048"/>
    </source>
</evidence>
<dbReference type="Gene3D" id="3.20.20.70">
    <property type="entry name" value="Aldolase class I"/>
    <property type="match status" value="1"/>
</dbReference>
<dbReference type="InterPro" id="IPR036188">
    <property type="entry name" value="FAD/NAD-bd_sf"/>
</dbReference>
<dbReference type="AlphaFoldDB" id="A0A1M5BS01"/>
<evidence type="ECO:0000256" key="9">
    <source>
        <dbReference type="ARBA" id="ARBA00023014"/>
    </source>
</evidence>
<keyword evidence="13" id="KW-1185">Reference proteome</keyword>
<evidence type="ECO:0000259" key="10">
    <source>
        <dbReference type="Pfam" id="PF00724"/>
    </source>
</evidence>
<comment type="cofactor">
    <cofactor evidence="2">
        <name>[4Fe-4S] cluster</name>
        <dbReference type="ChEBI" id="CHEBI:49883"/>
    </cofactor>
</comment>
<dbReference type="Gene3D" id="3.40.50.720">
    <property type="entry name" value="NAD(P)-binding Rossmann-like Domain"/>
    <property type="match status" value="1"/>
</dbReference>
<keyword evidence="4" id="KW-0285">Flavoprotein</keyword>
<dbReference type="GO" id="GO:0010181">
    <property type="term" value="F:FMN binding"/>
    <property type="evidence" value="ECO:0007669"/>
    <property type="project" value="InterPro"/>
</dbReference>
<dbReference type="PANTHER" id="PTHR42917">
    <property type="entry name" value="2,4-DIENOYL-COA REDUCTASE"/>
    <property type="match status" value="1"/>
</dbReference>
<proteinExistence type="inferred from homology"/>
<keyword evidence="5" id="KW-0288">FMN</keyword>
<feature type="domain" description="FAD/NAD(P)-binding" evidence="11">
    <location>
        <begin position="392"/>
        <end position="623"/>
    </location>
</feature>
<evidence type="ECO:0000256" key="6">
    <source>
        <dbReference type="ARBA" id="ARBA00022723"/>
    </source>
</evidence>
<dbReference type="Pfam" id="PF00724">
    <property type="entry name" value="Oxidored_FMN"/>
    <property type="match status" value="1"/>
</dbReference>
<accession>A0A1M5BS01</accession>
<feature type="domain" description="NADH:flavin oxidoreductase/NADH oxidase N-terminal" evidence="10">
    <location>
        <begin position="10"/>
        <end position="345"/>
    </location>
</feature>
<dbReference type="RefSeq" id="WP_072857792.1">
    <property type="nucleotide sequence ID" value="NZ_FQUE01000006.1"/>
</dbReference>
<keyword evidence="7" id="KW-0560">Oxidoreductase</keyword>
<keyword evidence="8" id="KW-0408">Iron</keyword>
<gene>
    <name evidence="12" type="ORF">SAMN05444339_106148</name>
</gene>
<dbReference type="GO" id="GO:0008670">
    <property type="term" value="F:2,4-dienoyl-CoA reductase (NADPH) activity"/>
    <property type="evidence" value="ECO:0007669"/>
    <property type="project" value="TreeGrafter"/>
</dbReference>
<dbReference type="SUPFAM" id="SSF51905">
    <property type="entry name" value="FAD/NAD(P)-binding domain"/>
    <property type="match status" value="1"/>
</dbReference>
<dbReference type="Pfam" id="PF07992">
    <property type="entry name" value="Pyr_redox_2"/>
    <property type="match status" value="1"/>
</dbReference>
<dbReference type="STRING" id="366533.SAMN05444339_106148"/>
<dbReference type="GO" id="GO:0033543">
    <property type="term" value="P:fatty acid beta-oxidation, unsaturated, even number, reductase/isomerase pathway"/>
    <property type="evidence" value="ECO:0007669"/>
    <property type="project" value="TreeGrafter"/>
</dbReference>
<dbReference type="EMBL" id="FQUE01000006">
    <property type="protein sequence ID" value="SHF45313.1"/>
    <property type="molecule type" value="Genomic_DNA"/>
</dbReference>
<dbReference type="InterPro" id="IPR013785">
    <property type="entry name" value="Aldolase_TIM"/>
</dbReference>
<dbReference type="SUPFAM" id="SSF51395">
    <property type="entry name" value="FMN-linked oxidoreductases"/>
    <property type="match status" value="1"/>
</dbReference>
<comment type="cofactor">
    <cofactor evidence="1">
        <name>FMN</name>
        <dbReference type="ChEBI" id="CHEBI:58210"/>
    </cofactor>
</comment>
<evidence type="ECO:0000259" key="11">
    <source>
        <dbReference type="Pfam" id="PF07992"/>
    </source>
</evidence>
<protein>
    <recommendedName>
        <fullName evidence="14">2,4-dienoyl-CoA reductase</fullName>
    </recommendedName>
</protein>
<reference evidence="13" key="1">
    <citation type="submission" date="2016-11" db="EMBL/GenBank/DDBJ databases">
        <authorList>
            <person name="Varghese N."/>
            <person name="Submissions S."/>
        </authorList>
    </citation>
    <scope>NUCLEOTIDE SEQUENCE [LARGE SCALE GENOMIC DNA]</scope>
    <source>
        <strain evidence="13">DSM 29326</strain>
    </source>
</reference>
<evidence type="ECO:0000256" key="5">
    <source>
        <dbReference type="ARBA" id="ARBA00022643"/>
    </source>
</evidence>
<evidence type="ECO:0000256" key="7">
    <source>
        <dbReference type="ARBA" id="ARBA00023002"/>
    </source>
</evidence>
<sequence>MKDGATTDPLLQPFQLKHLTLKNRILTTSHEPAYPEDGMPKGRYRAYHAERAKGGVALAMTAGSAAVSRDSPPVFNNVLAYRDEVVPWVRELTDAVHEHGCAVMIQLTHLGRRTTWSKGDWLPAVSPGPHREPAHRAFPKVMEDWDIARIITDFADAAERMQAGGMDGIELYAGGHLLDSFWSPLTNTLTGPYGADSIENRVRFTLDVLAEVRKRTGPDFIVGIRGTADEMQAGGITAAEGVQIATLLRDSGMVDFFNVNRGRIHTDPAMTQMIPVGGMRSAPHLDFAGQIRAATGLPTFHASRIQDVATARHAIADGLLDMVGMTRAHMADPHIVQKIEQGREDDIRPCTGANYCLDRIYQGGMALCIHNAATGREETMPHDIAPAPTPRRIVVVGAGPAGLEAARVAAARGHAVTVFEAADAPGGQIRLTARTPRRGELMGIIDWRMAQCTAMGVTFHFNTYAEEDDVTALNPDVVIVATGGMAHRQLYETSHEQALVVTSWDILSGDVKPAGSVLIYDEAGDHAGLQAAEVALLAGAKVEIMTPDRTFAPEVMAMNLVPYMKALQHDDVTFTVTQRMLGVERLGNRLRVAIGTDYSERVTHTEYDQVVLNYGTLPLDELYHALRPGSVNDGAVDHAALIAGRAQTISVRSDGAYQLFRIGDAVASRNTHAAIYDALRLVKDL</sequence>
<name>A0A1M5BS01_LOKAT</name>
<dbReference type="OrthoDB" id="9784632at2"/>
<dbReference type="PANTHER" id="PTHR42917:SF2">
    <property type="entry name" value="2,4-DIENOYL-COA REDUCTASE [(2E)-ENOYL-COA-PRODUCING]"/>
    <property type="match status" value="1"/>
</dbReference>
<dbReference type="GO" id="GO:0046872">
    <property type="term" value="F:metal ion binding"/>
    <property type="evidence" value="ECO:0007669"/>
    <property type="project" value="UniProtKB-KW"/>
</dbReference>
<keyword evidence="9" id="KW-0411">Iron-sulfur</keyword>
<dbReference type="GO" id="GO:0051536">
    <property type="term" value="F:iron-sulfur cluster binding"/>
    <property type="evidence" value="ECO:0007669"/>
    <property type="project" value="UniProtKB-KW"/>
</dbReference>
<keyword evidence="6" id="KW-0479">Metal-binding</keyword>
<dbReference type="PRINTS" id="PR00419">
    <property type="entry name" value="ADXRDTASE"/>
</dbReference>
<dbReference type="InterPro" id="IPR051793">
    <property type="entry name" value="NADH:flavin_oxidoreductase"/>
</dbReference>
<dbReference type="CDD" id="cd04734">
    <property type="entry name" value="OYE_like_3_FMN"/>
    <property type="match status" value="1"/>
</dbReference>
<evidence type="ECO:0000256" key="4">
    <source>
        <dbReference type="ARBA" id="ARBA00022630"/>
    </source>
</evidence>
<evidence type="ECO:0000256" key="2">
    <source>
        <dbReference type="ARBA" id="ARBA00001966"/>
    </source>
</evidence>
<dbReference type="InterPro" id="IPR023753">
    <property type="entry name" value="FAD/NAD-binding_dom"/>
</dbReference>
<evidence type="ECO:0008006" key="14">
    <source>
        <dbReference type="Google" id="ProtNLM"/>
    </source>
</evidence>
<dbReference type="Gene3D" id="3.50.50.60">
    <property type="entry name" value="FAD/NAD(P)-binding domain"/>
    <property type="match status" value="1"/>
</dbReference>
<evidence type="ECO:0000313" key="12">
    <source>
        <dbReference type="EMBL" id="SHF45313.1"/>
    </source>
</evidence>